<name>X1M4I8_9ZZZZ</name>
<proteinExistence type="predicted"/>
<reference evidence="1" key="1">
    <citation type="journal article" date="2014" name="Front. Microbiol.">
        <title>High frequency of phylogenetically diverse reductive dehalogenase-homologous genes in deep subseafloor sedimentary metagenomes.</title>
        <authorList>
            <person name="Kawai M."/>
            <person name="Futagami T."/>
            <person name="Toyoda A."/>
            <person name="Takaki Y."/>
            <person name="Nishi S."/>
            <person name="Hori S."/>
            <person name="Arai W."/>
            <person name="Tsubouchi T."/>
            <person name="Morono Y."/>
            <person name="Uchiyama I."/>
            <person name="Ito T."/>
            <person name="Fujiyama A."/>
            <person name="Inagaki F."/>
            <person name="Takami H."/>
        </authorList>
    </citation>
    <scope>NUCLEOTIDE SEQUENCE</scope>
    <source>
        <strain evidence="1">Expedition CK06-06</strain>
    </source>
</reference>
<dbReference type="AlphaFoldDB" id="X1M4I8"/>
<sequence length="237" mass="25080">MARIVLAPLVTDIRGKLGDLVFSSWKAGVNYVRSITGVIKNPSSYDQVLQRQRVSVASKYWNVTLTAAQRAEWDTWALTQPGKGPSDGGVNHMIKGNSGNLSGFNAFLMSNGWLSSVHLVQADDAPLAAVAPGIPTNVAVVCVAGTATVTWNTPIPAIALSLCRIWGRIEGIKGHVQLISFEAYDANTKDITAIKGANGSSLLFTSLVGKRLWIQMDTVSPDGTKSAGSISTSVVIA</sequence>
<comment type="caution">
    <text evidence="1">The sequence shown here is derived from an EMBL/GenBank/DDBJ whole genome shotgun (WGS) entry which is preliminary data.</text>
</comment>
<protein>
    <submittedName>
        <fullName evidence="1">Uncharacterized protein</fullName>
    </submittedName>
</protein>
<organism evidence="1">
    <name type="scientific">marine sediment metagenome</name>
    <dbReference type="NCBI Taxonomy" id="412755"/>
    <lineage>
        <taxon>unclassified sequences</taxon>
        <taxon>metagenomes</taxon>
        <taxon>ecological metagenomes</taxon>
    </lineage>
</organism>
<accession>X1M4I8</accession>
<evidence type="ECO:0000313" key="1">
    <source>
        <dbReference type="EMBL" id="GAI26263.1"/>
    </source>
</evidence>
<dbReference type="EMBL" id="BARV01022986">
    <property type="protein sequence ID" value="GAI26263.1"/>
    <property type="molecule type" value="Genomic_DNA"/>
</dbReference>
<gene>
    <name evidence="1" type="ORF">S06H3_37789</name>
</gene>